<keyword evidence="4" id="KW-1185">Reference proteome</keyword>
<name>A0A643F8P7_IDEDE</name>
<evidence type="ECO:0000313" key="3">
    <source>
        <dbReference type="EMBL" id="KAB0577421.1"/>
    </source>
</evidence>
<dbReference type="InterPro" id="IPR036765">
    <property type="entry name" value="ZipA_FtsZ-bd_C_sf"/>
</dbReference>
<sequence length="352" mass="37127">MTLTVGLAILAGVVLLGVVVQGAWAARKVGPRVLPEPGQRHEPSLGEGGGPALPVEPSLAEPAADGLPEPVARPLPTRRSARIDALIDAIATLTPEGPVSGELALQHLPPTRRAGGKPFQIEGLNADSGEWEVPRPGQRYGEFQAGLQMANRSGAVNEIEYSEFVQKIQPFADALGATVDFPDMLDVVARARELDGFASQHDAQLAALLRANSVAWSVGYLQQCAARHGFVPGAVPGRLVLPSSDEGAPPVLVLAFDSQVALSDDPGQAALREVSLSLDVPQTPESGEPFAAWQECARRLADDLDATLVDDRGTVITLHAFATIGQELGRLYRALEQHDLAAGTPAARRLFS</sequence>
<evidence type="ECO:0000259" key="2">
    <source>
        <dbReference type="SMART" id="SM00771"/>
    </source>
</evidence>
<organism evidence="3 4">
    <name type="scientific">Ideonella dechloratans</name>
    <dbReference type="NCBI Taxonomy" id="36863"/>
    <lineage>
        <taxon>Bacteria</taxon>
        <taxon>Pseudomonadati</taxon>
        <taxon>Pseudomonadota</taxon>
        <taxon>Betaproteobacteria</taxon>
        <taxon>Burkholderiales</taxon>
        <taxon>Sphaerotilaceae</taxon>
        <taxon>Ideonella</taxon>
    </lineage>
</organism>
<accession>A0A643F8P7</accession>
<evidence type="ECO:0000313" key="4">
    <source>
        <dbReference type="Proteomes" id="UP000430120"/>
    </source>
</evidence>
<keyword evidence="3" id="KW-0131">Cell cycle</keyword>
<dbReference type="SMART" id="SM00771">
    <property type="entry name" value="ZipA_C"/>
    <property type="match status" value="1"/>
</dbReference>
<dbReference type="AlphaFoldDB" id="A0A643F8P7"/>
<dbReference type="SUPFAM" id="SSF64383">
    <property type="entry name" value="Cell-division protein ZipA, C-terminal domain"/>
    <property type="match status" value="1"/>
</dbReference>
<feature type="region of interest" description="Disordered" evidence="1">
    <location>
        <begin position="33"/>
        <end position="75"/>
    </location>
</feature>
<keyword evidence="3" id="KW-0132">Cell division</keyword>
<dbReference type="Gene3D" id="3.30.1400.10">
    <property type="entry name" value="ZipA, C-terminal FtsZ-binding domain"/>
    <property type="match status" value="1"/>
</dbReference>
<evidence type="ECO:0000256" key="1">
    <source>
        <dbReference type="SAM" id="MobiDB-lite"/>
    </source>
</evidence>
<gene>
    <name evidence="3" type="ORF">F7Q92_16665</name>
</gene>
<dbReference type="Proteomes" id="UP000430120">
    <property type="component" value="Unassembled WGS sequence"/>
</dbReference>
<dbReference type="InterPro" id="IPR007449">
    <property type="entry name" value="ZipA_FtsZ-bd_C"/>
</dbReference>
<dbReference type="GO" id="GO:0090529">
    <property type="term" value="P:cell septum assembly"/>
    <property type="evidence" value="ECO:0007669"/>
    <property type="project" value="InterPro"/>
</dbReference>
<proteinExistence type="predicted"/>
<feature type="domain" description="ZipA C-terminal FtsZ-binding" evidence="2">
    <location>
        <begin position="201"/>
        <end position="328"/>
    </location>
</feature>
<dbReference type="OrthoDB" id="8521018at2"/>
<comment type="caution">
    <text evidence="3">The sequence shown here is derived from an EMBL/GenBank/DDBJ whole genome shotgun (WGS) entry which is preliminary data.</text>
</comment>
<dbReference type="RefSeq" id="WP_151125226.1">
    <property type="nucleotide sequence ID" value="NZ_CP088081.1"/>
</dbReference>
<dbReference type="EMBL" id="VZPB01000048">
    <property type="protein sequence ID" value="KAB0577421.1"/>
    <property type="molecule type" value="Genomic_DNA"/>
</dbReference>
<reference evidence="3 4" key="1">
    <citation type="submission" date="2019-09" db="EMBL/GenBank/DDBJ databases">
        <title>Draft genome sequences of 48 bacterial type strains from the CCUG.</title>
        <authorList>
            <person name="Tunovic T."/>
            <person name="Pineiro-Iglesias B."/>
            <person name="Unosson C."/>
            <person name="Inganas E."/>
            <person name="Ohlen M."/>
            <person name="Cardew S."/>
            <person name="Jensie-Markopoulos S."/>
            <person name="Salva-Serra F."/>
            <person name="Jaen-Luchoro D."/>
            <person name="Karlsson R."/>
            <person name="Svensson-Stadler L."/>
            <person name="Chun J."/>
            <person name="Moore E."/>
        </authorList>
    </citation>
    <scope>NUCLEOTIDE SEQUENCE [LARGE SCALE GENOMIC DNA]</scope>
    <source>
        <strain evidence="3 4">CCUG 30977</strain>
    </source>
</reference>
<protein>
    <submittedName>
        <fullName evidence="3">Cell division protein FtsZ</fullName>
    </submittedName>
</protein>